<proteinExistence type="predicted"/>
<dbReference type="EMBL" id="PDUG01000004">
    <property type="protein sequence ID" value="PIC31644.1"/>
    <property type="molecule type" value="Genomic_DNA"/>
</dbReference>
<name>A0A2G5TWK1_9PELO</name>
<dbReference type="Proteomes" id="UP000230233">
    <property type="component" value="Chromosome IV"/>
</dbReference>
<comment type="caution">
    <text evidence="1">The sequence shown here is derived from an EMBL/GenBank/DDBJ whole genome shotgun (WGS) entry which is preliminary data.</text>
</comment>
<keyword evidence="2" id="KW-1185">Reference proteome</keyword>
<accession>A0A2G5TWK1</accession>
<gene>
    <name evidence="1" type="primary">Cnig_chr_IV.g12273</name>
    <name evidence="1" type="ORF">B9Z55_012273</name>
</gene>
<sequence>MGTKLRNLEYLEIDTVVFQDANSFTNEVLKDLDWTDGDENDGRPMTVKIHGEATYTPPVIQIVKNLIRDNGMIGSIFQRFGVFENGKMNLCFCFQVWSKQIEIA</sequence>
<evidence type="ECO:0000313" key="1">
    <source>
        <dbReference type="EMBL" id="PIC31644.1"/>
    </source>
</evidence>
<dbReference type="AlphaFoldDB" id="A0A2G5TWK1"/>
<protein>
    <submittedName>
        <fullName evidence="1">Uncharacterized protein</fullName>
    </submittedName>
</protein>
<reference evidence="2" key="1">
    <citation type="submission" date="2017-10" db="EMBL/GenBank/DDBJ databases">
        <title>Rapid genome shrinkage in a self-fertile nematode reveals novel sperm competition proteins.</title>
        <authorList>
            <person name="Yin D."/>
            <person name="Schwarz E.M."/>
            <person name="Thomas C.G."/>
            <person name="Felde R.L."/>
            <person name="Korf I.F."/>
            <person name="Cutter A.D."/>
            <person name="Schartner C.M."/>
            <person name="Ralston E.J."/>
            <person name="Meyer B.J."/>
            <person name="Haag E.S."/>
        </authorList>
    </citation>
    <scope>NUCLEOTIDE SEQUENCE [LARGE SCALE GENOMIC DNA]</scope>
    <source>
        <strain evidence="2">JU1422</strain>
    </source>
</reference>
<evidence type="ECO:0000313" key="2">
    <source>
        <dbReference type="Proteomes" id="UP000230233"/>
    </source>
</evidence>
<organism evidence="1 2">
    <name type="scientific">Caenorhabditis nigoni</name>
    <dbReference type="NCBI Taxonomy" id="1611254"/>
    <lineage>
        <taxon>Eukaryota</taxon>
        <taxon>Metazoa</taxon>
        <taxon>Ecdysozoa</taxon>
        <taxon>Nematoda</taxon>
        <taxon>Chromadorea</taxon>
        <taxon>Rhabditida</taxon>
        <taxon>Rhabditina</taxon>
        <taxon>Rhabditomorpha</taxon>
        <taxon>Rhabditoidea</taxon>
        <taxon>Rhabditidae</taxon>
        <taxon>Peloderinae</taxon>
        <taxon>Caenorhabditis</taxon>
    </lineage>
</organism>
<dbReference type="OrthoDB" id="5903690at2759"/>